<feature type="transmembrane region" description="Helical" evidence="1">
    <location>
        <begin position="77"/>
        <end position="96"/>
    </location>
</feature>
<proteinExistence type="predicted"/>
<keyword evidence="1" id="KW-0472">Membrane</keyword>
<gene>
    <name evidence="2" type="ORF">PAP18089_02892</name>
</gene>
<feature type="transmembrane region" description="Helical" evidence="1">
    <location>
        <begin position="102"/>
        <end position="121"/>
    </location>
</feature>
<dbReference type="Pfam" id="PF03988">
    <property type="entry name" value="DUF347"/>
    <property type="match status" value="4"/>
</dbReference>
<dbReference type="EMBL" id="CABPSX010000005">
    <property type="protein sequence ID" value="VVG71902.1"/>
    <property type="molecule type" value="Genomic_DNA"/>
</dbReference>
<dbReference type="AlphaFoldDB" id="A0A5E5P5V2"/>
<dbReference type="OrthoDB" id="9794709at2"/>
<dbReference type="InterPro" id="IPR007136">
    <property type="entry name" value="DUF347"/>
</dbReference>
<dbReference type="Proteomes" id="UP000364291">
    <property type="component" value="Unassembled WGS sequence"/>
</dbReference>
<name>A0A5E5P5V2_9BURK</name>
<sequence>MNALPATQPTGWLNKVPEVALSFWIIKIMSTTVGETGADFLAVNAGWGQGITRTVMAALLATALFMQLRTRRYTPWIYWLTVVLVSVVGTQITDLLTDGLGVSLYISTSVFAVTLAAIFFVWHRVEHTLSIHDIVTPRRELFYWAAILCTFALGTAAGDLATEAMGLGFTRGAVAFGALIAITYAAWRLGGNAVLTFWIAYILTRPFGAALGDLLTQAKTYGGLGIGAQWTSALFLSVIVLLVGIAQFTRNGDEYAQAAK</sequence>
<evidence type="ECO:0000313" key="3">
    <source>
        <dbReference type="Proteomes" id="UP000364291"/>
    </source>
</evidence>
<evidence type="ECO:0000313" key="2">
    <source>
        <dbReference type="EMBL" id="VVG71902.1"/>
    </source>
</evidence>
<keyword evidence="1" id="KW-1133">Transmembrane helix</keyword>
<dbReference type="RefSeq" id="WP_150728717.1">
    <property type="nucleotide sequence ID" value="NZ_CABPSX010000005.1"/>
</dbReference>
<evidence type="ECO:0000256" key="1">
    <source>
        <dbReference type="SAM" id="Phobius"/>
    </source>
</evidence>
<accession>A0A5E5P5V2</accession>
<keyword evidence="1" id="KW-0812">Transmembrane</keyword>
<reference evidence="2 3" key="1">
    <citation type="submission" date="2019-08" db="EMBL/GenBank/DDBJ databases">
        <authorList>
            <person name="Peeters C."/>
        </authorList>
    </citation>
    <scope>NUCLEOTIDE SEQUENCE [LARGE SCALE GENOMIC DNA]</scope>
    <source>
        <strain evidence="2 3">LMG 18089</strain>
    </source>
</reference>
<protein>
    <submittedName>
        <fullName evidence="2">Membrane protein</fullName>
    </submittedName>
</protein>
<feature type="transmembrane region" description="Helical" evidence="1">
    <location>
        <begin position="194"/>
        <end position="215"/>
    </location>
</feature>
<feature type="transmembrane region" description="Helical" evidence="1">
    <location>
        <begin position="227"/>
        <end position="246"/>
    </location>
</feature>
<organism evidence="2 3">
    <name type="scientific">Pandoraea apista</name>
    <dbReference type="NCBI Taxonomy" id="93218"/>
    <lineage>
        <taxon>Bacteria</taxon>
        <taxon>Pseudomonadati</taxon>
        <taxon>Pseudomonadota</taxon>
        <taxon>Betaproteobacteria</taxon>
        <taxon>Burkholderiales</taxon>
        <taxon>Burkholderiaceae</taxon>
        <taxon>Pandoraea</taxon>
    </lineage>
</organism>
<feature type="transmembrane region" description="Helical" evidence="1">
    <location>
        <begin position="141"/>
        <end position="158"/>
    </location>
</feature>
<feature type="transmembrane region" description="Helical" evidence="1">
    <location>
        <begin position="164"/>
        <end position="187"/>
    </location>
</feature>